<proteinExistence type="predicted"/>
<gene>
    <name evidence="1" type="ORF">LCGC14_0465610</name>
</gene>
<evidence type="ECO:0000313" key="1">
    <source>
        <dbReference type="EMBL" id="KKN67007.1"/>
    </source>
</evidence>
<reference evidence="1" key="1">
    <citation type="journal article" date="2015" name="Nature">
        <title>Complex archaea that bridge the gap between prokaryotes and eukaryotes.</title>
        <authorList>
            <person name="Spang A."/>
            <person name="Saw J.H."/>
            <person name="Jorgensen S.L."/>
            <person name="Zaremba-Niedzwiedzka K."/>
            <person name="Martijn J."/>
            <person name="Lind A.E."/>
            <person name="van Eijk R."/>
            <person name="Schleper C."/>
            <person name="Guy L."/>
            <person name="Ettema T.J."/>
        </authorList>
    </citation>
    <scope>NUCLEOTIDE SEQUENCE</scope>
</reference>
<sequence length="56" mass="6422">MEQKNKIKEGKIYCSNCDKNILYEYCESDFDKGYILVHCSGCNSTSEVSRMSGDEK</sequence>
<organism evidence="1">
    <name type="scientific">marine sediment metagenome</name>
    <dbReference type="NCBI Taxonomy" id="412755"/>
    <lineage>
        <taxon>unclassified sequences</taxon>
        <taxon>metagenomes</taxon>
        <taxon>ecological metagenomes</taxon>
    </lineage>
</organism>
<dbReference type="EMBL" id="LAZR01000485">
    <property type="protein sequence ID" value="KKN67007.1"/>
    <property type="molecule type" value="Genomic_DNA"/>
</dbReference>
<dbReference type="AlphaFoldDB" id="A0A0F9SWJ5"/>
<protein>
    <submittedName>
        <fullName evidence="1">Uncharacterized protein</fullName>
    </submittedName>
</protein>
<comment type="caution">
    <text evidence="1">The sequence shown here is derived from an EMBL/GenBank/DDBJ whole genome shotgun (WGS) entry which is preliminary data.</text>
</comment>
<accession>A0A0F9SWJ5</accession>
<name>A0A0F9SWJ5_9ZZZZ</name>